<feature type="domain" description="Solute-binding protein family 5" evidence="2">
    <location>
        <begin position="93"/>
        <end position="467"/>
    </location>
</feature>
<organism evidence="3 4">
    <name type="scientific">Nocardia stercoris</name>
    <dbReference type="NCBI Taxonomy" id="2483361"/>
    <lineage>
        <taxon>Bacteria</taxon>
        <taxon>Bacillati</taxon>
        <taxon>Actinomycetota</taxon>
        <taxon>Actinomycetes</taxon>
        <taxon>Mycobacteriales</taxon>
        <taxon>Nocardiaceae</taxon>
        <taxon>Nocardia</taxon>
    </lineage>
</organism>
<dbReference type="Proteomes" id="UP000279275">
    <property type="component" value="Unassembled WGS sequence"/>
</dbReference>
<dbReference type="SUPFAM" id="SSF53850">
    <property type="entry name" value="Periplasmic binding protein-like II"/>
    <property type="match status" value="1"/>
</dbReference>
<keyword evidence="1" id="KW-0732">Signal</keyword>
<dbReference type="AlphaFoldDB" id="A0A3M2KYN3"/>
<name>A0A3M2KYN3_9NOCA</name>
<reference evidence="3 4" key="1">
    <citation type="submission" date="2018-10" db="EMBL/GenBank/DDBJ databases">
        <title>Isolation from cow dung.</title>
        <authorList>
            <person name="Ling L."/>
        </authorList>
    </citation>
    <scope>NUCLEOTIDE SEQUENCE [LARGE SCALE GENOMIC DNA]</scope>
    <source>
        <strain evidence="3 4">NEAU-LL90</strain>
    </source>
</reference>
<dbReference type="PANTHER" id="PTHR30290:SF65">
    <property type="entry name" value="MONOACYL PHOSPHATIDYLINOSITOL TETRAMANNOSIDE-BINDING PROTEIN LPQW-RELATED"/>
    <property type="match status" value="1"/>
</dbReference>
<dbReference type="InterPro" id="IPR000914">
    <property type="entry name" value="SBP_5_dom"/>
</dbReference>
<dbReference type="Gene3D" id="3.10.105.10">
    <property type="entry name" value="Dipeptide-binding Protein, Domain 3"/>
    <property type="match status" value="1"/>
</dbReference>
<dbReference type="Gene3D" id="3.40.190.10">
    <property type="entry name" value="Periplasmic binding protein-like II"/>
    <property type="match status" value="1"/>
</dbReference>
<feature type="signal peptide" evidence="1">
    <location>
        <begin position="1"/>
        <end position="31"/>
    </location>
</feature>
<dbReference type="PANTHER" id="PTHR30290">
    <property type="entry name" value="PERIPLASMIC BINDING COMPONENT OF ABC TRANSPORTER"/>
    <property type="match status" value="1"/>
</dbReference>
<sequence length="567" mass="59120">MRRPRHGRRPVRIAALITASALAGGALSACASKNQVPSIGYAVDAVVSTYNGSSAVGGTSGVATIFGRVLPGFFYTGPDGQPVADTDFGTAKEVPGDVQTIQYRLNPEGSWSDGTPTTCDDLVLEWAARSGRFTGPAGQPLFDAASTLGYSDIERVECQPGSKDATVVFRPGRHYLNWRTLFGAGEIMPAHVAAQQAGVPNVVAAVQAADPGVLGKLSQFWNIGWILQPGPVDAAKFPASGPYRIESFSATDGLVLVKNDKWSGLAPRTPRIVVWPKNTDVVKAVADKAVEVVDIGAESVPGLKLDGFSVQQVAGRGAEQLILATMTGVFDNAAARRALAGCLPRQSLFDQLGHPGFEAKTGLGSGMLNSRILQPDSVYYPAATGIADQYHNGDAAAAKALSGETVRIGYRAPDDRRARAVKMIADACGQAGVTVVDAGAPDFTPDRLVAGTADAMLGGPGGVPGPAGSQTGGDAAAALRTGQGLNVGRYGNGRYDAITDQLAADDNSMNILNLVTESENLLWTEMPSIPLFSTPRTVAFGAGLENGIVNPTKAGAGWNMDRWVFRR</sequence>
<keyword evidence="4" id="KW-1185">Reference proteome</keyword>
<comment type="caution">
    <text evidence="3">The sequence shown here is derived from an EMBL/GenBank/DDBJ whole genome shotgun (WGS) entry which is preliminary data.</text>
</comment>
<feature type="chain" id="PRO_5018292323" evidence="1">
    <location>
        <begin position="32"/>
        <end position="567"/>
    </location>
</feature>
<evidence type="ECO:0000259" key="2">
    <source>
        <dbReference type="Pfam" id="PF00496"/>
    </source>
</evidence>
<protein>
    <submittedName>
        <fullName evidence="3">Peptide-binding protein</fullName>
    </submittedName>
</protein>
<accession>A0A3M2KYN3</accession>
<dbReference type="OrthoDB" id="7888869at2"/>
<dbReference type="GO" id="GO:1904680">
    <property type="term" value="F:peptide transmembrane transporter activity"/>
    <property type="evidence" value="ECO:0007669"/>
    <property type="project" value="TreeGrafter"/>
</dbReference>
<dbReference type="PROSITE" id="PS51257">
    <property type="entry name" value="PROKAR_LIPOPROTEIN"/>
    <property type="match status" value="1"/>
</dbReference>
<dbReference type="RefSeq" id="WP_122189838.1">
    <property type="nucleotide sequence ID" value="NZ_RFFH01000009.1"/>
</dbReference>
<dbReference type="InterPro" id="IPR039424">
    <property type="entry name" value="SBP_5"/>
</dbReference>
<evidence type="ECO:0000313" key="4">
    <source>
        <dbReference type="Proteomes" id="UP000279275"/>
    </source>
</evidence>
<evidence type="ECO:0000313" key="3">
    <source>
        <dbReference type="EMBL" id="RMI30599.1"/>
    </source>
</evidence>
<dbReference type="GO" id="GO:0015833">
    <property type="term" value="P:peptide transport"/>
    <property type="evidence" value="ECO:0007669"/>
    <property type="project" value="TreeGrafter"/>
</dbReference>
<evidence type="ECO:0000256" key="1">
    <source>
        <dbReference type="SAM" id="SignalP"/>
    </source>
</evidence>
<proteinExistence type="predicted"/>
<dbReference type="Pfam" id="PF00496">
    <property type="entry name" value="SBP_bac_5"/>
    <property type="match status" value="1"/>
</dbReference>
<dbReference type="EMBL" id="RFFH01000009">
    <property type="protein sequence ID" value="RMI30599.1"/>
    <property type="molecule type" value="Genomic_DNA"/>
</dbReference>
<gene>
    <name evidence="3" type="ORF">EBN03_21275</name>
</gene>